<dbReference type="RefSeq" id="WP_007413108.1">
    <property type="nucleotide sequence ID" value="NZ_ABOX02000003.1"/>
</dbReference>
<proteinExistence type="predicted"/>
<gene>
    <name evidence="2" type="ORF">Cflav_PD5430</name>
</gene>
<dbReference type="Gene3D" id="1.20.1640.10">
    <property type="entry name" value="Multidrug efflux transporter AcrB transmembrane domain"/>
    <property type="match status" value="2"/>
</dbReference>
<accession>B9XBB0</accession>
<dbReference type="OrthoDB" id="9757876at2"/>
<dbReference type="Gene3D" id="3.30.70.1320">
    <property type="entry name" value="Multidrug efflux transporter AcrB pore domain like"/>
    <property type="match status" value="1"/>
</dbReference>
<feature type="transmembrane region" description="Helical" evidence="1">
    <location>
        <begin position="431"/>
        <end position="452"/>
    </location>
</feature>
<feature type="transmembrane region" description="Helical" evidence="1">
    <location>
        <begin position="920"/>
        <end position="941"/>
    </location>
</feature>
<reference evidence="2 3" key="1">
    <citation type="journal article" date="2011" name="J. Bacteriol.">
        <title>Genome sequence of 'Pedosphaera parvula' Ellin514, an aerobic Verrucomicrobial isolate from pasture soil.</title>
        <authorList>
            <person name="Kant R."/>
            <person name="van Passel M.W."/>
            <person name="Sangwan P."/>
            <person name="Palva A."/>
            <person name="Lucas S."/>
            <person name="Copeland A."/>
            <person name="Lapidus A."/>
            <person name="Glavina Del Rio T."/>
            <person name="Dalin E."/>
            <person name="Tice H."/>
            <person name="Bruce D."/>
            <person name="Goodwin L."/>
            <person name="Pitluck S."/>
            <person name="Chertkov O."/>
            <person name="Larimer F.W."/>
            <person name="Land M.L."/>
            <person name="Hauser L."/>
            <person name="Brettin T.S."/>
            <person name="Detter J.C."/>
            <person name="Han S."/>
            <person name="de Vos W.M."/>
            <person name="Janssen P.H."/>
            <person name="Smidt H."/>
        </authorList>
    </citation>
    <scope>NUCLEOTIDE SEQUENCE [LARGE SCALE GENOMIC DNA]</scope>
    <source>
        <strain evidence="2 3">Ellin514</strain>
    </source>
</reference>
<feature type="transmembrane region" description="Helical" evidence="1">
    <location>
        <begin position="947"/>
        <end position="970"/>
    </location>
</feature>
<dbReference type="Gene3D" id="3.30.2090.10">
    <property type="entry name" value="Multidrug efflux transporter AcrB TolC docking domain, DN and DC subdomains"/>
    <property type="match status" value="2"/>
</dbReference>
<keyword evidence="1" id="KW-0472">Membrane</keyword>
<organism evidence="2 3">
    <name type="scientific">Pedosphaera parvula (strain Ellin514)</name>
    <dbReference type="NCBI Taxonomy" id="320771"/>
    <lineage>
        <taxon>Bacteria</taxon>
        <taxon>Pseudomonadati</taxon>
        <taxon>Verrucomicrobiota</taxon>
        <taxon>Pedosphaerae</taxon>
        <taxon>Pedosphaerales</taxon>
        <taxon>Pedosphaeraceae</taxon>
        <taxon>Pedosphaera</taxon>
    </lineage>
</organism>
<dbReference type="PRINTS" id="PR00702">
    <property type="entry name" value="ACRIFLAVINRP"/>
</dbReference>
<feature type="transmembrane region" description="Helical" evidence="1">
    <location>
        <begin position="458"/>
        <end position="477"/>
    </location>
</feature>
<protein>
    <submittedName>
        <fullName evidence="2">Acriflavin resistance protein</fullName>
    </submittedName>
</protein>
<feature type="transmembrane region" description="Helical" evidence="1">
    <location>
        <begin position="360"/>
        <end position="380"/>
    </location>
</feature>
<dbReference type="Gene3D" id="3.30.70.1440">
    <property type="entry name" value="Multidrug efflux transporter AcrB pore domain"/>
    <property type="match status" value="1"/>
</dbReference>
<feature type="transmembrane region" description="Helical" evidence="1">
    <location>
        <begin position="1023"/>
        <end position="1046"/>
    </location>
</feature>
<dbReference type="InterPro" id="IPR001036">
    <property type="entry name" value="Acrflvin-R"/>
</dbReference>
<dbReference type="SUPFAM" id="SSF82693">
    <property type="entry name" value="Multidrug efflux transporter AcrB pore domain, PN1, PN2, PC1 and PC2 subdomains"/>
    <property type="match status" value="2"/>
</dbReference>
<feature type="transmembrane region" description="Helical" evidence="1">
    <location>
        <begin position="535"/>
        <end position="561"/>
    </location>
</feature>
<dbReference type="PANTHER" id="PTHR32063">
    <property type="match status" value="1"/>
</dbReference>
<dbReference type="SUPFAM" id="SSF82714">
    <property type="entry name" value="Multidrug efflux transporter AcrB TolC docking domain, DN and DC subdomains"/>
    <property type="match status" value="2"/>
</dbReference>
<keyword evidence="1" id="KW-1133">Transmembrane helix</keyword>
<feature type="transmembrane region" description="Helical" evidence="1">
    <location>
        <begin position="891"/>
        <end position="913"/>
    </location>
</feature>
<dbReference type="GO" id="GO:0042910">
    <property type="term" value="F:xenobiotic transmembrane transporter activity"/>
    <property type="evidence" value="ECO:0007669"/>
    <property type="project" value="TreeGrafter"/>
</dbReference>
<sequence length="1073" mass="116155">MWIVRLALRRPYTFVVAAIVLVLLTPFILLRTPTDIFPNINIPVVSIIWQYAGLDAQEIEQRILYNHERSLSATVNDIEHIESNSYNGVGIIKVFLQQGASVDAGVAQITAVAQTILRQMPPGQTPPLIIRYNASTVPILQYSVTSKKLAEQELYDLTQNAVRVGLSTVQGAALPWPYGGKTRVVSVDLDLPALKAKNLTPQQVVDAISSQNVILPSGTAKIGSTEFNIELNTSPKLLEELNDLPIKQVNGATIYVRDVAQVRDGFQPQQNIVRKDGVRGALLTVLKTGSASTLEVVKGIKKALPPLLTTLPPELEVREFADQSLFVRAAISGVVKEGLVAAALTAVMILLFIGSWRSTFIIAISIPLSVLASLATLSALGETINLMTLGGLALAVGILVDDATVEIENVHRQMGLGKPLEQAILDGAQEIALPAFVSTLCICIVFVPMFFLTGVGRYLFVPLAEAVVFAMLASYVLSRTLIPTMVKWFYKDVNFAHFHGPVDYKNSSAWLRPFLMIQDRFERGFDKLRAGYRNLLCAILEYRITFAILFLVLCIGSWFLIPQLGQDFFPNVDAGQFRLHMRARSGTRVEETANLVDQIEQAIRQDIPRDELEGILDNIGIPNSGISLSYSNNGLIGAGDADILVSLKEGHHPTDMYVRRLRKMLNRQFPGNMFYFLPADIVSQTLNFGIPAPLNVQITGRNLAQNREVAARLVEKMRSIDGAVDVRVQQPGDLPKLKFSVDRTKAAEIGLSEKDVANSVLLSLSGSGQVQPSYWLNPTYGIQYLVNARAPEHVLDSVAALNSLPISAGRPGEGNGQIFANVATMTRTMGSPIITHYNVLPVIDVFGGVSGRDLGGVLNELKPILKEAEKTLPRGSHIILRGQAETMQSSFIGLGIGLCGAIVLIYLLLVVNFQSWLDPFIIITALPGALAGVTWGLYLTFTTLSVPALMGAIMSMGVATANAVLVVSFARSNLQSGMDPIKAALTAGAGRLRPVLMTALAMVIGMLPMSLGLGEGGEQNAPLGRAVIGGLVFATVATLFFVPVVFSLMHRRAGKPVTENPGKDELNLEAVSA</sequence>
<dbReference type="PANTHER" id="PTHR32063:SF8">
    <property type="entry name" value="CATION EFFLUX PROTEIN"/>
    <property type="match status" value="1"/>
</dbReference>
<dbReference type="STRING" id="320771.Cflav_PD5430"/>
<dbReference type="Proteomes" id="UP000003688">
    <property type="component" value="Unassembled WGS sequence"/>
</dbReference>
<evidence type="ECO:0000256" key="1">
    <source>
        <dbReference type="SAM" id="Phobius"/>
    </source>
</evidence>
<evidence type="ECO:0000313" key="2">
    <source>
        <dbReference type="EMBL" id="EEF62795.1"/>
    </source>
</evidence>
<comment type="caution">
    <text evidence="2">The sequence shown here is derived from an EMBL/GenBank/DDBJ whole genome shotgun (WGS) entry which is preliminary data.</text>
</comment>
<feature type="transmembrane region" description="Helical" evidence="1">
    <location>
        <begin position="12"/>
        <end position="30"/>
    </location>
</feature>
<dbReference type="GO" id="GO:0005886">
    <property type="term" value="C:plasma membrane"/>
    <property type="evidence" value="ECO:0007669"/>
    <property type="project" value="TreeGrafter"/>
</dbReference>
<dbReference type="Gene3D" id="3.30.70.1430">
    <property type="entry name" value="Multidrug efflux transporter AcrB pore domain"/>
    <property type="match status" value="2"/>
</dbReference>
<name>B9XBB0_PEDPL</name>
<dbReference type="AlphaFoldDB" id="B9XBB0"/>
<keyword evidence="3" id="KW-1185">Reference proteome</keyword>
<keyword evidence="1" id="KW-0812">Transmembrane</keyword>
<feature type="transmembrane region" description="Helical" evidence="1">
    <location>
        <begin position="334"/>
        <end position="354"/>
    </location>
</feature>
<dbReference type="Pfam" id="PF00873">
    <property type="entry name" value="ACR_tran"/>
    <property type="match status" value="1"/>
</dbReference>
<evidence type="ECO:0000313" key="3">
    <source>
        <dbReference type="Proteomes" id="UP000003688"/>
    </source>
</evidence>
<dbReference type="InterPro" id="IPR027463">
    <property type="entry name" value="AcrB_DN_DC_subdom"/>
</dbReference>
<feature type="transmembrane region" description="Helical" evidence="1">
    <location>
        <begin position="991"/>
        <end position="1011"/>
    </location>
</feature>
<dbReference type="SUPFAM" id="SSF82866">
    <property type="entry name" value="Multidrug efflux transporter AcrB transmembrane domain"/>
    <property type="match status" value="2"/>
</dbReference>
<dbReference type="EMBL" id="ABOX02000003">
    <property type="protein sequence ID" value="EEF62795.1"/>
    <property type="molecule type" value="Genomic_DNA"/>
</dbReference>